<dbReference type="PANTHER" id="PTHR23354:SF122">
    <property type="entry name" value="GTPASE-ACTIVATING PROTEIN SKYWALKER"/>
    <property type="match status" value="1"/>
</dbReference>
<accession>A0A0L0G343</accession>
<dbReference type="AlphaFoldDB" id="A0A0L0G343"/>
<evidence type="ECO:0000259" key="1">
    <source>
        <dbReference type="PROSITE" id="PS51886"/>
    </source>
</evidence>
<evidence type="ECO:0000313" key="3">
    <source>
        <dbReference type="Proteomes" id="UP000054560"/>
    </source>
</evidence>
<dbReference type="RefSeq" id="XP_014156480.1">
    <property type="nucleotide sequence ID" value="XM_014301005.1"/>
</dbReference>
<dbReference type="GeneID" id="25905633"/>
<dbReference type="eggNOG" id="KOG2801">
    <property type="taxonomic scope" value="Eukaryota"/>
</dbReference>
<gene>
    <name evidence="2" type="ORF">SARC_05129</name>
</gene>
<feature type="domain" description="TLDc" evidence="1">
    <location>
        <begin position="1"/>
        <end position="191"/>
    </location>
</feature>
<dbReference type="PROSITE" id="PS51886">
    <property type="entry name" value="TLDC"/>
    <property type="match status" value="1"/>
</dbReference>
<sequence length="212" mass="23596">MDDVMLGDMWAYAPDRLHLDNLRLAFCTWKHGYNINMLYSQCDDVSPMFLLVKTTSDTSGRVFGAYITEPLTKRHSTRGYFGSGESFVFSLDPHSQKFDWVGTEKMRVRALALAKGEFVSDDGDDINKAHSFFTQANNDMIMIGGGDSGHAILINSDLSEGSTNKNATYTNPPFVEQVQFHIADVEVWCLASDVGTIMQHAGEHTPVYNHGS</sequence>
<name>A0A0L0G343_9EUKA</name>
<proteinExistence type="predicted"/>
<evidence type="ECO:0000313" key="2">
    <source>
        <dbReference type="EMBL" id="KNC82578.1"/>
    </source>
</evidence>
<protein>
    <recommendedName>
        <fullName evidence="1">TLDc domain-containing protein</fullName>
    </recommendedName>
</protein>
<dbReference type="Proteomes" id="UP000054560">
    <property type="component" value="Unassembled WGS sequence"/>
</dbReference>
<dbReference type="EMBL" id="KQ241913">
    <property type="protein sequence ID" value="KNC82578.1"/>
    <property type="molecule type" value="Genomic_DNA"/>
</dbReference>
<reference evidence="2 3" key="1">
    <citation type="submission" date="2011-02" db="EMBL/GenBank/DDBJ databases">
        <title>The Genome Sequence of Sphaeroforma arctica JP610.</title>
        <authorList>
            <consortium name="The Broad Institute Genome Sequencing Platform"/>
            <person name="Russ C."/>
            <person name="Cuomo C."/>
            <person name="Young S.K."/>
            <person name="Zeng Q."/>
            <person name="Gargeya S."/>
            <person name="Alvarado L."/>
            <person name="Berlin A."/>
            <person name="Chapman S.B."/>
            <person name="Chen Z."/>
            <person name="Freedman E."/>
            <person name="Gellesch M."/>
            <person name="Goldberg J."/>
            <person name="Griggs A."/>
            <person name="Gujja S."/>
            <person name="Heilman E."/>
            <person name="Heiman D."/>
            <person name="Howarth C."/>
            <person name="Mehta T."/>
            <person name="Neiman D."/>
            <person name="Pearson M."/>
            <person name="Roberts A."/>
            <person name="Saif S."/>
            <person name="Shea T."/>
            <person name="Shenoy N."/>
            <person name="Sisk P."/>
            <person name="Stolte C."/>
            <person name="Sykes S."/>
            <person name="White J."/>
            <person name="Yandava C."/>
            <person name="Burger G."/>
            <person name="Gray M.W."/>
            <person name="Holland P.W.H."/>
            <person name="King N."/>
            <person name="Lang F.B.F."/>
            <person name="Roger A.J."/>
            <person name="Ruiz-Trillo I."/>
            <person name="Haas B."/>
            <person name="Nusbaum C."/>
            <person name="Birren B."/>
        </authorList>
    </citation>
    <scope>NUCLEOTIDE SEQUENCE [LARGE SCALE GENOMIC DNA]</scope>
    <source>
        <strain evidence="2 3">JP610</strain>
    </source>
</reference>
<organism evidence="2 3">
    <name type="scientific">Sphaeroforma arctica JP610</name>
    <dbReference type="NCBI Taxonomy" id="667725"/>
    <lineage>
        <taxon>Eukaryota</taxon>
        <taxon>Ichthyosporea</taxon>
        <taxon>Ichthyophonida</taxon>
        <taxon>Sphaeroforma</taxon>
    </lineage>
</organism>
<keyword evidence="3" id="KW-1185">Reference proteome</keyword>
<dbReference type="PANTHER" id="PTHR23354">
    <property type="entry name" value="NUCLEOLAR PROTEIN 7/ESTROGEN RECEPTOR COACTIVATOR-RELATED"/>
    <property type="match status" value="1"/>
</dbReference>
<dbReference type="InterPro" id="IPR006571">
    <property type="entry name" value="TLDc_dom"/>
</dbReference>
<dbReference type="OrthoDB" id="10065050at2759"/>
<dbReference type="SMART" id="SM00584">
    <property type="entry name" value="TLDc"/>
    <property type="match status" value="1"/>
</dbReference>
<dbReference type="Pfam" id="PF07534">
    <property type="entry name" value="TLD"/>
    <property type="match status" value="1"/>
</dbReference>